<evidence type="ECO:0000256" key="2">
    <source>
        <dbReference type="SAM" id="SignalP"/>
    </source>
</evidence>
<feature type="signal peptide" evidence="2">
    <location>
        <begin position="1"/>
        <end position="19"/>
    </location>
</feature>
<comment type="caution">
    <text evidence="4">The sequence shown here is derived from an EMBL/GenBank/DDBJ whole genome shotgun (WGS) entry which is preliminary data.</text>
</comment>
<sequence>MKKLYAFALLMGSSAFAMAQTYAVDFAVDLNASGADSAIIAGDFAAADASGLYTNWNDGVGNPDSAVVASDPDMDGIWTFTANLPDGSYQYKYLANAGGWESVANRTFTVSGGAVQLDTFCYDVVTPGLCPSTYADTLDVTIQIDMSTVCGFDPSAGDIVDFAGEPNGWSGDTMADPDGDLIYEVTYLDLPVQVDIASGLASFQGKCRINSDWGSSEGGANRVFEFGTDTILAVRCYGAFAYGACTPIPDPATVTFRVDMNAEVPAPDGKVFIIGDFTQWQAGALEMLDPDGDGVYEVVVPNFCPPEIYWKFTNGTPDSTGTIEESADFSDIGGCGVDNGSFSDNRYLMRPMDGNDVIVEFAFNTCNGIQGGVSVDEFSNETIFLNPNPMTDRATVELPEGTFNGHIIDLSGRVVRSIDNASNELVIERDGLNNGIYMLVLTNDKGETNTTKFVIR</sequence>
<dbReference type="Proteomes" id="UP000468650">
    <property type="component" value="Unassembled WGS sequence"/>
</dbReference>
<accession>A0A6N6RHQ4</accession>
<keyword evidence="5" id="KW-1185">Reference proteome</keyword>
<protein>
    <submittedName>
        <fullName evidence="4">T9SS type A sorting domain-containing protein</fullName>
    </submittedName>
</protein>
<proteinExistence type="predicted"/>
<reference evidence="4 5" key="1">
    <citation type="submission" date="2019-09" db="EMBL/GenBank/DDBJ databases">
        <title>Genomes of family Cryomorphaceae.</title>
        <authorList>
            <person name="Bowman J.P."/>
        </authorList>
    </citation>
    <scope>NUCLEOTIDE SEQUENCE [LARGE SCALE GENOMIC DNA]</scope>
    <source>
        <strain evidence="4 5">LMG 25704</strain>
    </source>
</reference>
<evidence type="ECO:0000313" key="4">
    <source>
        <dbReference type="EMBL" id="KAB2813842.1"/>
    </source>
</evidence>
<feature type="domain" description="Secretion system C-terminal sorting" evidence="3">
    <location>
        <begin position="387"/>
        <end position="455"/>
    </location>
</feature>
<dbReference type="EMBL" id="WBVO01000002">
    <property type="protein sequence ID" value="KAB2813842.1"/>
    <property type="molecule type" value="Genomic_DNA"/>
</dbReference>
<dbReference type="Pfam" id="PF18962">
    <property type="entry name" value="Por_Secre_tail"/>
    <property type="match status" value="1"/>
</dbReference>
<feature type="chain" id="PRO_5027083997" evidence="2">
    <location>
        <begin position="20"/>
        <end position="456"/>
    </location>
</feature>
<gene>
    <name evidence="4" type="ORF">F8C67_03935</name>
</gene>
<dbReference type="Gene3D" id="2.60.40.10">
    <property type="entry name" value="Immunoglobulins"/>
    <property type="match status" value="2"/>
</dbReference>
<evidence type="ECO:0000259" key="3">
    <source>
        <dbReference type="Pfam" id="PF18962"/>
    </source>
</evidence>
<dbReference type="AlphaFoldDB" id="A0A6N6RHQ4"/>
<dbReference type="InterPro" id="IPR026444">
    <property type="entry name" value="Secre_tail"/>
</dbReference>
<dbReference type="NCBIfam" id="TIGR04183">
    <property type="entry name" value="Por_Secre_tail"/>
    <property type="match status" value="1"/>
</dbReference>
<dbReference type="InterPro" id="IPR013783">
    <property type="entry name" value="Ig-like_fold"/>
</dbReference>
<dbReference type="Gene3D" id="2.60.40.3620">
    <property type="match status" value="1"/>
</dbReference>
<keyword evidence="1 2" id="KW-0732">Signal</keyword>
<dbReference type="RefSeq" id="WP_151666510.1">
    <property type="nucleotide sequence ID" value="NZ_WBVO01000002.1"/>
</dbReference>
<organism evidence="4 5">
    <name type="scientific">Phaeocystidibacter luteus</name>
    <dbReference type="NCBI Taxonomy" id="911197"/>
    <lineage>
        <taxon>Bacteria</taxon>
        <taxon>Pseudomonadati</taxon>
        <taxon>Bacteroidota</taxon>
        <taxon>Flavobacteriia</taxon>
        <taxon>Flavobacteriales</taxon>
        <taxon>Phaeocystidibacteraceae</taxon>
        <taxon>Phaeocystidibacter</taxon>
    </lineage>
</organism>
<name>A0A6N6RHQ4_9FLAO</name>
<dbReference type="OrthoDB" id="1466161at2"/>
<evidence type="ECO:0000256" key="1">
    <source>
        <dbReference type="ARBA" id="ARBA00022729"/>
    </source>
</evidence>
<evidence type="ECO:0000313" key="5">
    <source>
        <dbReference type="Proteomes" id="UP000468650"/>
    </source>
</evidence>